<proteinExistence type="predicted"/>
<protein>
    <submittedName>
        <fullName evidence="2">Uncharacterized protein</fullName>
    </submittedName>
</protein>
<dbReference type="RefSeq" id="WP_201801316.1">
    <property type="nucleotide sequence ID" value="NZ_JAERRI010000001.1"/>
</dbReference>
<sequence>MTKETAAAKAGDARQETENVQRVAQVDHDRLVQLAERAPADTQNFADAAESWAKAVLSDRSAVIAGARADTGKAATLNIRLAAKKVDSEAARLDITPWHQLDQY</sequence>
<reference evidence="2 3" key="1">
    <citation type="submission" date="2021-01" db="EMBL/GenBank/DDBJ databases">
        <title>WGS of actinomycetes isolated from Thailand.</title>
        <authorList>
            <person name="Thawai C."/>
        </authorList>
    </citation>
    <scope>NUCLEOTIDE SEQUENCE [LARGE SCALE GENOMIC DNA]</scope>
    <source>
        <strain evidence="2 3">CH9-7</strain>
    </source>
</reference>
<feature type="region of interest" description="Disordered" evidence="1">
    <location>
        <begin position="1"/>
        <end position="20"/>
    </location>
</feature>
<evidence type="ECO:0000313" key="3">
    <source>
        <dbReference type="Proteomes" id="UP000629371"/>
    </source>
</evidence>
<name>A0ABS1MJF9_9ACTN</name>
<evidence type="ECO:0000256" key="1">
    <source>
        <dbReference type="SAM" id="MobiDB-lite"/>
    </source>
</evidence>
<keyword evidence="3" id="KW-1185">Reference proteome</keyword>
<gene>
    <name evidence="2" type="ORF">JK360_01735</name>
</gene>
<comment type="caution">
    <text evidence="2">The sequence shown here is derived from an EMBL/GenBank/DDBJ whole genome shotgun (WGS) entry which is preliminary data.</text>
</comment>
<accession>A0ABS1MJF9</accession>
<dbReference type="EMBL" id="JAERRI010000001">
    <property type="protein sequence ID" value="MBL1088127.1"/>
    <property type="molecule type" value="Genomic_DNA"/>
</dbReference>
<organism evidence="2 3">
    <name type="scientific">Streptomyces siderophoricus</name>
    <dbReference type="NCBI Taxonomy" id="2802281"/>
    <lineage>
        <taxon>Bacteria</taxon>
        <taxon>Bacillati</taxon>
        <taxon>Actinomycetota</taxon>
        <taxon>Actinomycetes</taxon>
        <taxon>Kitasatosporales</taxon>
        <taxon>Streptomycetaceae</taxon>
        <taxon>Streptomyces</taxon>
    </lineage>
</organism>
<feature type="compositionally biased region" description="Basic and acidic residues" evidence="1">
    <location>
        <begin position="11"/>
        <end position="20"/>
    </location>
</feature>
<evidence type="ECO:0000313" key="2">
    <source>
        <dbReference type="EMBL" id="MBL1088127.1"/>
    </source>
</evidence>
<dbReference type="Proteomes" id="UP000629371">
    <property type="component" value="Unassembled WGS sequence"/>
</dbReference>